<dbReference type="InterPro" id="IPR036259">
    <property type="entry name" value="MFS_trans_sf"/>
</dbReference>
<accession>A0AAD4KD58</accession>
<feature type="transmembrane region" description="Helical" evidence="5">
    <location>
        <begin position="385"/>
        <end position="404"/>
    </location>
</feature>
<evidence type="ECO:0000256" key="4">
    <source>
        <dbReference type="ARBA" id="ARBA00023136"/>
    </source>
</evidence>
<feature type="transmembrane region" description="Helical" evidence="5">
    <location>
        <begin position="252"/>
        <end position="272"/>
    </location>
</feature>
<dbReference type="AlphaFoldDB" id="A0AAD4KD58"/>
<evidence type="ECO:0000256" key="1">
    <source>
        <dbReference type="ARBA" id="ARBA00004141"/>
    </source>
</evidence>
<evidence type="ECO:0000256" key="5">
    <source>
        <dbReference type="SAM" id="Phobius"/>
    </source>
</evidence>
<dbReference type="GO" id="GO:0016020">
    <property type="term" value="C:membrane"/>
    <property type="evidence" value="ECO:0007669"/>
    <property type="project" value="UniProtKB-SubCell"/>
</dbReference>
<dbReference type="Proteomes" id="UP001200034">
    <property type="component" value="Unassembled WGS sequence"/>
</dbReference>
<feature type="transmembrane region" description="Helical" evidence="5">
    <location>
        <begin position="188"/>
        <end position="209"/>
    </location>
</feature>
<keyword evidence="4 5" id="KW-0472">Membrane</keyword>
<dbReference type="PANTHER" id="PTHR23507">
    <property type="entry name" value="ZGC:174356"/>
    <property type="match status" value="1"/>
</dbReference>
<evidence type="ECO:0000256" key="2">
    <source>
        <dbReference type="ARBA" id="ARBA00022692"/>
    </source>
</evidence>
<proteinExistence type="predicted"/>
<reference evidence="6" key="1">
    <citation type="journal article" date="2021" name="Mol. Ecol. Resour.">
        <title>Phylogenomic analyses of the genus Drosophila reveals genomic signals of climate adaptation.</title>
        <authorList>
            <person name="Li F."/>
            <person name="Rane R.V."/>
            <person name="Luria V."/>
            <person name="Xiong Z."/>
            <person name="Chen J."/>
            <person name="Li Z."/>
            <person name="Catullo R.A."/>
            <person name="Griffin P.C."/>
            <person name="Schiffer M."/>
            <person name="Pearce S."/>
            <person name="Lee S.F."/>
            <person name="McElroy K."/>
            <person name="Stocker A."/>
            <person name="Shirriffs J."/>
            <person name="Cockerell F."/>
            <person name="Coppin C."/>
            <person name="Sgro C.M."/>
            <person name="Karger A."/>
            <person name="Cain J.W."/>
            <person name="Weber J.A."/>
            <person name="Santpere G."/>
            <person name="Kirschner M.W."/>
            <person name="Hoffmann A.A."/>
            <person name="Oakeshott J.G."/>
            <person name="Zhang G."/>
        </authorList>
    </citation>
    <scope>NUCLEOTIDE SEQUENCE</scope>
    <source>
        <strain evidence="6">BGI-SZ-2011g</strain>
    </source>
</reference>
<sequence length="521" mass="58383">MAEESAPDSKSKLQLLQNLWRRFLVVEIVFFLYVVPSYFHQMALRNFPLEQACRANLGYNAATCIAILDKDVYGIDCEPLEVQLQNVTTQGATVEELSVAELSGSFNFTVCKAYAETKKIVGGVHRRCDTLVFLFPLIILLFAGGWADRYHKCKVVMILPLVGECLYYVSLLIAAVGFERLPFEYGGYLETIVPAMFGGEACLIMSIFTYMTTTTQEKQRVLRLGIFAMFCQAQLYPFVVFGAPSNVLGYKVSFATGALLQLAAIGYVIVFVKECKPHESVAELQQPSTHEDSWTDINLQLKPELESTQVELPRRNVLREFFDPSLVVELAKMPFKRRANNGRLIVLLLMLSYILTFGAEDGESRYMDLYSEEKPVWNKNFDNRLYLAVKHASAMLGTFIGTVIFSKLLKFTDPMLGIWSAVFTLVSRLIFAFAADTSSYYAAGVSDLFSLFRFIPIKTIAASVIDGEAKLFSLLGIFEPIEAQAFSALYKAVYAATSKTFAGAVFLLSELLYLPIVLIFM</sequence>
<comment type="subcellular location">
    <subcellularLocation>
        <location evidence="1">Membrane</location>
        <topology evidence="1">Multi-pass membrane protein</topology>
    </subcellularLocation>
</comment>
<gene>
    <name evidence="6" type="ORF">KR093_004501</name>
</gene>
<feature type="transmembrane region" description="Helical" evidence="5">
    <location>
        <begin position="131"/>
        <end position="148"/>
    </location>
</feature>
<feature type="transmembrane region" description="Helical" evidence="5">
    <location>
        <begin position="19"/>
        <end position="39"/>
    </location>
</feature>
<feature type="transmembrane region" description="Helical" evidence="5">
    <location>
        <begin position="342"/>
        <end position="359"/>
    </location>
</feature>
<protein>
    <submittedName>
        <fullName evidence="6">Uncharacterized protein</fullName>
    </submittedName>
</protein>
<dbReference type="GO" id="GO:0022857">
    <property type="term" value="F:transmembrane transporter activity"/>
    <property type="evidence" value="ECO:0007669"/>
    <property type="project" value="TreeGrafter"/>
</dbReference>
<keyword evidence="3 5" id="KW-1133">Transmembrane helix</keyword>
<feature type="transmembrane region" description="Helical" evidence="5">
    <location>
        <begin position="416"/>
        <end position="435"/>
    </location>
</feature>
<dbReference type="PANTHER" id="PTHR23507:SF1">
    <property type="entry name" value="FI18259P1-RELATED"/>
    <property type="match status" value="1"/>
</dbReference>
<feature type="transmembrane region" description="Helical" evidence="5">
    <location>
        <begin position="501"/>
        <end position="520"/>
    </location>
</feature>
<organism evidence="6 7">
    <name type="scientific">Drosophila rubida</name>
    <dbReference type="NCBI Taxonomy" id="30044"/>
    <lineage>
        <taxon>Eukaryota</taxon>
        <taxon>Metazoa</taxon>
        <taxon>Ecdysozoa</taxon>
        <taxon>Arthropoda</taxon>
        <taxon>Hexapoda</taxon>
        <taxon>Insecta</taxon>
        <taxon>Pterygota</taxon>
        <taxon>Neoptera</taxon>
        <taxon>Endopterygota</taxon>
        <taxon>Diptera</taxon>
        <taxon>Brachycera</taxon>
        <taxon>Muscomorpha</taxon>
        <taxon>Ephydroidea</taxon>
        <taxon>Drosophilidae</taxon>
        <taxon>Drosophila</taxon>
    </lineage>
</organism>
<dbReference type="EMBL" id="JAJJHW010000014">
    <property type="protein sequence ID" value="KAH8388336.1"/>
    <property type="molecule type" value="Genomic_DNA"/>
</dbReference>
<feature type="transmembrane region" description="Helical" evidence="5">
    <location>
        <begin position="221"/>
        <end position="240"/>
    </location>
</feature>
<keyword evidence="7" id="KW-1185">Reference proteome</keyword>
<keyword evidence="2 5" id="KW-0812">Transmembrane</keyword>
<name>A0AAD4KD58_9MUSC</name>
<comment type="caution">
    <text evidence="6">The sequence shown here is derived from an EMBL/GenBank/DDBJ whole genome shotgun (WGS) entry which is preliminary data.</text>
</comment>
<evidence type="ECO:0000256" key="3">
    <source>
        <dbReference type="ARBA" id="ARBA00022989"/>
    </source>
</evidence>
<evidence type="ECO:0000313" key="6">
    <source>
        <dbReference type="EMBL" id="KAH8388336.1"/>
    </source>
</evidence>
<evidence type="ECO:0000313" key="7">
    <source>
        <dbReference type="Proteomes" id="UP001200034"/>
    </source>
</evidence>
<dbReference type="SUPFAM" id="SSF103473">
    <property type="entry name" value="MFS general substrate transporter"/>
    <property type="match status" value="1"/>
</dbReference>
<feature type="transmembrane region" description="Helical" evidence="5">
    <location>
        <begin position="155"/>
        <end position="176"/>
    </location>
</feature>